<accession>A0A2P5ECE5</accession>
<name>A0A2P5ECE5_TREOI</name>
<dbReference type="EMBL" id="JXTC01000182">
    <property type="protein sequence ID" value="PON83212.1"/>
    <property type="molecule type" value="Genomic_DNA"/>
</dbReference>
<feature type="region of interest" description="Disordered" evidence="1">
    <location>
        <begin position="37"/>
        <end position="63"/>
    </location>
</feature>
<protein>
    <submittedName>
        <fullName evidence="2">Uncharacterized protein</fullName>
    </submittedName>
</protein>
<sequence>MIHEQQPGHRIKPFSLQSEHLLNSPWSSSNTFRLPLQLGHGRNLTPPHPLQTNVPGSKVGNPFRSNPNSPYSWSCFTSSDPPMYFPLIKT</sequence>
<gene>
    <name evidence="2" type="ORF">TorRG33x02_210460</name>
</gene>
<organism evidence="2 3">
    <name type="scientific">Trema orientale</name>
    <name type="common">Charcoal tree</name>
    <name type="synonym">Celtis orientalis</name>
    <dbReference type="NCBI Taxonomy" id="63057"/>
    <lineage>
        <taxon>Eukaryota</taxon>
        <taxon>Viridiplantae</taxon>
        <taxon>Streptophyta</taxon>
        <taxon>Embryophyta</taxon>
        <taxon>Tracheophyta</taxon>
        <taxon>Spermatophyta</taxon>
        <taxon>Magnoliopsida</taxon>
        <taxon>eudicotyledons</taxon>
        <taxon>Gunneridae</taxon>
        <taxon>Pentapetalae</taxon>
        <taxon>rosids</taxon>
        <taxon>fabids</taxon>
        <taxon>Rosales</taxon>
        <taxon>Cannabaceae</taxon>
        <taxon>Trema</taxon>
    </lineage>
</organism>
<dbReference type="Proteomes" id="UP000237000">
    <property type="component" value="Unassembled WGS sequence"/>
</dbReference>
<evidence type="ECO:0000256" key="1">
    <source>
        <dbReference type="SAM" id="MobiDB-lite"/>
    </source>
</evidence>
<evidence type="ECO:0000313" key="3">
    <source>
        <dbReference type="Proteomes" id="UP000237000"/>
    </source>
</evidence>
<dbReference type="InParanoid" id="A0A2P5ECE5"/>
<dbReference type="AlphaFoldDB" id="A0A2P5ECE5"/>
<proteinExistence type="predicted"/>
<keyword evidence="3" id="KW-1185">Reference proteome</keyword>
<evidence type="ECO:0000313" key="2">
    <source>
        <dbReference type="EMBL" id="PON83212.1"/>
    </source>
</evidence>
<dbReference type="OrthoDB" id="10268434at2759"/>
<comment type="caution">
    <text evidence="2">The sequence shown here is derived from an EMBL/GenBank/DDBJ whole genome shotgun (WGS) entry which is preliminary data.</text>
</comment>
<reference evidence="3" key="1">
    <citation type="submission" date="2016-06" db="EMBL/GenBank/DDBJ databases">
        <title>Parallel loss of symbiosis genes in relatives of nitrogen-fixing non-legume Parasponia.</title>
        <authorList>
            <person name="Van Velzen R."/>
            <person name="Holmer R."/>
            <person name="Bu F."/>
            <person name="Rutten L."/>
            <person name="Van Zeijl A."/>
            <person name="Liu W."/>
            <person name="Santuari L."/>
            <person name="Cao Q."/>
            <person name="Sharma T."/>
            <person name="Shen D."/>
            <person name="Roswanjaya Y."/>
            <person name="Wardhani T."/>
            <person name="Kalhor M.S."/>
            <person name="Jansen J."/>
            <person name="Van den Hoogen J."/>
            <person name="Gungor B."/>
            <person name="Hartog M."/>
            <person name="Hontelez J."/>
            <person name="Verver J."/>
            <person name="Yang W.-C."/>
            <person name="Schijlen E."/>
            <person name="Repin R."/>
            <person name="Schilthuizen M."/>
            <person name="Schranz E."/>
            <person name="Heidstra R."/>
            <person name="Miyata K."/>
            <person name="Fedorova E."/>
            <person name="Kohlen W."/>
            <person name="Bisseling T."/>
            <person name="Smit S."/>
            <person name="Geurts R."/>
        </authorList>
    </citation>
    <scope>NUCLEOTIDE SEQUENCE [LARGE SCALE GENOMIC DNA]</scope>
    <source>
        <strain evidence="3">cv. RG33-2</strain>
    </source>
</reference>